<dbReference type="PANTHER" id="PTHR10454:SF232">
    <property type="entry name" value="AT03047P-RELATED"/>
    <property type="match status" value="1"/>
</dbReference>
<comment type="caution">
    <text evidence="3">The sequence shown here is derived from an EMBL/GenBank/DDBJ whole genome shotgun (WGS) entry which is preliminary data.</text>
</comment>
<dbReference type="InterPro" id="IPR015917">
    <property type="entry name" value="Pept_C14A"/>
</dbReference>
<dbReference type="SMART" id="SM00115">
    <property type="entry name" value="CASc"/>
    <property type="match status" value="1"/>
</dbReference>
<dbReference type="EMBL" id="JACEEZ010009864">
    <property type="protein sequence ID" value="KAG0722223.1"/>
    <property type="molecule type" value="Genomic_DNA"/>
</dbReference>
<name>A0A8J5CI27_CHIOP</name>
<dbReference type="SUPFAM" id="SSF52129">
    <property type="entry name" value="Caspase-like"/>
    <property type="match status" value="1"/>
</dbReference>
<organism evidence="3 4">
    <name type="scientific">Chionoecetes opilio</name>
    <name type="common">Atlantic snow crab</name>
    <name type="synonym">Cancer opilio</name>
    <dbReference type="NCBI Taxonomy" id="41210"/>
    <lineage>
        <taxon>Eukaryota</taxon>
        <taxon>Metazoa</taxon>
        <taxon>Ecdysozoa</taxon>
        <taxon>Arthropoda</taxon>
        <taxon>Crustacea</taxon>
        <taxon>Multicrustacea</taxon>
        <taxon>Malacostraca</taxon>
        <taxon>Eumalacostraca</taxon>
        <taxon>Eucarida</taxon>
        <taxon>Decapoda</taxon>
        <taxon>Pleocyemata</taxon>
        <taxon>Brachyura</taxon>
        <taxon>Eubrachyura</taxon>
        <taxon>Majoidea</taxon>
        <taxon>Majidae</taxon>
        <taxon>Chionoecetes</taxon>
    </lineage>
</organism>
<dbReference type="InterPro" id="IPR029030">
    <property type="entry name" value="Caspase-like_dom_sf"/>
</dbReference>
<dbReference type="InterPro" id="IPR011600">
    <property type="entry name" value="Pept_C14_caspase"/>
</dbReference>
<dbReference type="InterPro" id="IPR002398">
    <property type="entry name" value="Pept_C14"/>
</dbReference>
<dbReference type="Pfam" id="PF00656">
    <property type="entry name" value="Peptidase_C14"/>
    <property type="match status" value="1"/>
</dbReference>
<gene>
    <name evidence="3" type="primary">CASP1_1</name>
    <name evidence="3" type="ORF">GWK47_044908</name>
</gene>
<dbReference type="InterPro" id="IPR001309">
    <property type="entry name" value="Pept_C14_p20"/>
</dbReference>
<sequence>MSVGRDALFYKNDHERRGQAIIFAHEKFDDLTLSSRECASHDTAISRRAFEHLGFEVMVHRNLTKANFEQKLQEVSRQDHQASDCLVVVFMSHGNVSCNNKEFLWTRDGKVDTSELWKNFTPDKCPSLAGKPKLFFIQACRDENIDKGVAMKRHKRSLKVQTDSISTQEDYVIPLHADMLRMWASYPGVDGAWQEYGSLLPAAAVTREVAAQYDESCTGQSDLLHRNNKTPYMGSTLMRHLYFPV</sequence>
<dbReference type="PROSITE" id="PS01121">
    <property type="entry name" value="CASPASE_HIS"/>
    <property type="match status" value="1"/>
</dbReference>
<dbReference type="GO" id="GO:0006915">
    <property type="term" value="P:apoptotic process"/>
    <property type="evidence" value="ECO:0007669"/>
    <property type="project" value="TreeGrafter"/>
</dbReference>
<dbReference type="GO" id="GO:0005737">
    <property type="term" value="C:cytoplasm"/>
    <property type="evidence" value="ECO:0007669"/>
    <property type="project" value="TreeGrafter"/>
</dbReference>
<dbReference type="GO" id="GO:0006508">
    <property type="term" value="P:proteolysis"/>
    <property type="evidence" value="ECO:0007669"/>
    <property type="project" value="InterPro"/>
</dbReference>
<evidence type="ECO:0000313" key="3">
    <source>
        <dbReference type="EMBL" id="KAG0722223.1"/>
    </source>
</evidence>
<dbReference type="Gene3D" id="3.40.50.1460">
    <property type="match status" value="1"/>
</dbReference>
<evidence type="ECO:0000313" key="4">
    <source>
        <dbReference type="Proteomes" id="UP000770661"/>
    </source>
</evidence>
<dbReference type="GO" id="GO:0004197">
    <property type="term" value="F:cysteine-type endopeptidase activity"/>
    <property type="evidence" value="ECO:0007669"/>
    <property type="project" value="InterPro"/>
</dbReference>
<dbReference type="AlphaFoldDB" id="A0A8J5CI27"/>
<proteinExistence type="inferred from homology"/>
<feature type="domain" description="Caspase family p20" evidence="2">
    <location>
        <begin position="16"/>
        <end position="144"/>
    </location>
</feature>
<dbReference type="InterPro" id="IPR016129">
    <property type="entry name" value="Caspase_his_AS"/>
</dbReference>
<evidence type="ECO:0000256" key="1">
    <source>
        <dbReference type="ARBA" id="ARBA00010134"/>
    </source>
</evidence>
<dbReference type="Proteomes" id="UP000770661">
    <property type="component" value="Unassembled WGS sequence"/>
</dbReference>
<dbReference type="GO" id="GO:0043525">
    <property type="term" value="P:positive regulation of neuron apoptotic process"/>
    <property type="evidence" value="ECO:0007669"/>
    <property type="project" value="TreeGrafter"/>
</dbReference>
<dbReference type="PRINTS" id="PR00376">
    <property type="entry name" value="IL1BCENZYME"/>
</dbReference>
<comment type="similarity">
    <text evidence="1">Belongs to the peptidase C14A family.</text>
</comment>
<dbReference type="OrthoDB" id="6116485at2759"/>
<evidence type="ECO:0000259" key="2">
    <source>
        <dbReference type="PROSITE" id="PS50208"/>
    </source>
</evidence>
<accession>A0A8J5CI27</accession>
<dbReference type="PROSITE" id="PS50208">
    <property type="entry name" value="CASPASE_P20"/>
    <property type="match status" value="1"/>
</dbReference>
<dbReference type="PANTHER" id="PTHR10454">
    <property type="entry name" value="CASPASE"/>
    <property type="match status" value="1"/>
</dbReference>
<keyword evidence="4" id="KW-1185">Reference proteome</keyword>
<reference evidence="3" key="1">
    <citation type="submission" date="2020-07" db="EMBL/GenBank/DDBJ databases">
        <title>The High-quality genome of the commercially important snow crab, Chionoecetes opilio.</title>
        <authorList>
            <person name="Jeong J.-H."/>
            <person name="Ryu S."/>
        </authorList>
    </citation>
    <scope>NUCLEOTIDE SEQUENCE</scope>
    <source>
        <strain evidence="3">MADBK_172401_WGS</strain>
        <tissue evidence="3">Digestive gland</tissue>
    </source>
</reference>
<protein>
    <submittedName>
        <fullName evidence="3">Caspase-1</fullName>
    </submittedName>
</protein>